<evidence type="ECO:0000313" key="8">
    <source>
        <dbReference type="EMBL" id="KAL2081817.1"/>
    </source>
</evidence>
<feature type="compositionally biased region" description="Basic and acidic residues" evidence="6">
    <location>
        <begin position="133"/>
        <end position="148"/>
    </location>
</feature>
<evidence type="ECO:0000259" key="7">
    <source>
        <dbReference type="PROSITE" id="PS50950"/>
    </source>
</evidence>
<organism evidence="8 9">
    <name type="scientific">Coilia grayii</name>
    <name type="common">Gray's grenadier anchovy</name>
    <dbReference type="NCBI Taxonomy" id="363190"/>
    <lineage>
        <taxon>Eukaryota</taxon>
        <taxon>Metazoa</taxon>
        <taxon>Chordata</taxon>
        <taxon>Craniata</taxon>
        <taxon>Vertebrata</taxon>
        <taxon>Euteleostomi</taxon>
        <taxon>Actinopterygii</taxon>
        <taxon>Neopterygii</taxon>
        <taxon>Teleostei</taxon>
        <taxon>Clupei</taxon>
        <taxon>Clupeiformes</taxon>
        <taxon>Clupeoidei</taxon>
        <taxon>Engraulidae</taxon>
        <taxon>Coilinae</taxon>
        <taxon>Coilia</taxon>
    </lineage>
</organism>
<keyword evidence="3" id="KW-0862">Zinc</keyword>
<feature type="compositionally biased region" description="Polar residues" evidence="6">
    <location>
        <begin position="262"/>
        <end position="276"/>
    </location>
</feature>
<feature type="region of interest" description="Disordered" evidence="6">
    <location>
        <begin position="262"/>
        <end position="299"/>
    </location>
</feature>
<dbReference type="Gene3D" id="6.20.210.20">
    <property type="entry name" value="THAP domain"/>
    <property type="match status" value="1"/>
</dbReference>
<feature type="domain" description="THAP-type" evidence="7">
    <location>
        <begin position="11"/>
        <end position="112"/>
    </location>
</feature>
<keyword evidence="1" id="KW-0479">Metal-binding</keyword>
<dbReference type="SMART" id="SM00692">
    <property type="entry name" value="DM3"/>
    <property type="match status" value="1"/>
</dbReference>
<dbReference type="AlphaFoldDB" id="A0ABD1J3P6"/>
<dbReference type="GO" id="GO:0008270">
    <property type="term" value="F:zinc ion binding"/>
    <property type="evidence" value="ECO:0007669"/>
    <property type="project" value="UniProtKB-KW"/>
</dbReference>
<name>A0ABD1J3P6_9TELE</name>
<dbReference type="SMART" id="SM00980">
    <property type="entry name" value="THAP"/>
    <property type="match status" value="1"/>
</dbReference>
<evidence type="ECO:0000256" key="6">
    <source>
        <dbReference type="SAM" id="MobiDB-lite"/>
    </source>
</evidence>
<dbReference type="Proteomes" id="UP001591681">
    <property type="component" value="Unassembled WGS sequence"/>
</dbReference>
<dbReference type="InterPro" id="IPR006612">
    <property type="entry name" value="THAP_Znf"/>
</dbReference>
<keyword evidence="9" id="KW-1185">Reference proteome</keyword>
<dbReference type="PANTHER" id="PTHR47696:SF1">
    <property type="entry name" value="THAP DOMAIN-CONTAINING PROTEIN 2"/>
    <property type="match status" value="1"/>
</dbReference>
<dbReference type="GO" id="GO:0003677">
    <property type="term" value="F:DNA binding"/>
    <property type="evidence" value="ECO:0007669"/>
    <property type="project" value="UniProtKB-UniRule"/>
</dbReference>
<dbReference type="Pfam" id="PF05485">
    <property type="entry name" value="THAP"/>
    <property type="match status" value="1"/>
</dbReference>
<dbReference type="InterPro" id="IPR026521">
    <property type="entry name" value="THAP2"/>
</dbReference>
<proteinExistence type="predicted"/>
<evidence type="ECO:0000256" key="2">
    <source>
        <dbReference type="ARBA" id="ARBA00022771"/>
    </source>
</evidence>
<feature type="compositionally biased region" description="Basic residues" evidence="6">
    <location>
        <begin position="122"/>
        <end position="132"/>
    </location>
</feature>
<evidence type="ECO:0000313" key="9">
    <source>
        <dbReference type="Proteomes" id="UP001591681"/>
    </source>
</evidence>
<sequence length="299" mass="34928">MSESLSRPFKRGTMCCAYGCKKRKKQKDSLDGRSNSEGSEDEESIMKRRQPRTFHTFPRDTERRNVWLVYLHRQNFEPTRHSRVCSDHFTEADIDRTGQNIRLQDDATPTRIKNLPKHIRKAVTKQQKKAAKQKKEPPCLKNSESKDVEEPEELENSSPKCIEVSIPTLAYCGDDQQDSQVTPQRLGLQNSDHQYYRHAETVDHEYCIKDPKLFVRKLHKSHEKITVLKKKLKYYQQRSRRLQQQVTSLKDVVENLRQKQTQLQQEISSQDSSSVKTGRKAKQKTICDIPSKSGEKKDD</sequence>
<protein>
    <recommendedName>
        <fullName evidence="7">THAP-type domain-containing protein</fullName>
    </recommendedName>
</protein>
<evidence type="ECO:0000256" key="5">
    <source>
        <dbReference type="PROSITE-ProRule" id="PRU00309"/>
    </source>
</evidence>
<dbReference type="InterPro" id="IPR038441">
    <property type="entry name" value="THAP_Znf_sf"/>
</dbReference>
<dbReference type="PROSITE" id="PS50950">
    <property type="entry name" value="ZF_THAP"/>
    <property type="match status" value="1"/>
</dbReference>
<gene>
    <name evidence="8" type="ORF">ACEWY4_021635</name>
</gene>
<accession>A0ABD1J3P6</accession>
<dbReference type="EMBL" id="JBHFQA010000019">
    <property type="protein sequence ID" value="KAL2081817.1"/>
    <property type="molecule type" value="Genomic_DNA"/>
</dbReference>
<keyword evidence="4 5" id="KW-0238">DNA-binding</keyword>
<feature type="region of interest" description="Disordered" evidence="6">
    <location>
        <begin position="122"/>
        <end position="159"/>
    </location>
</feature>
<evidence type="ECO:0000256" key="4">
    <source>
        <dbReference type="ARBA" id="ARBA00023125"/>
    </source>
</evidence>
<dbReference type="PANTHER" id="PTHR47696">
    <property type="entry name" value="THAP DOMAIN-CONTAINING PROTEIN 2"/>
    <property type="match status" value="1"/>
</dbReference>
<reference evidence="8 9" key="1">
    <citation type="submission" date="2024-09" db="EMBL/GenBank/DDBJ databases">
        <title>A chromosome-level genome assembly of Gray's grenadier anchovy, Coilia grayii.</title>
        <authorList>
            <person name="Fu Z."/>
        </authorList>
    </citation>
    <scope>NUCLEOTIDE SEQUENCE [LARGE SCALE GENOMIC DNA]</scope>
    <source>
        <strain evidence="8">G4</strain>
        <tissue evidence="8">Muscle</tissue>
    </source>
</reference>
<feature type="region of interest" description="Disordered" evidence="6">
    <location>
        <begin position="22"/>
        <end position="53"/>
    </location>
</feature>
<dbReference type="SUPFAM" id="SSF57716">
    <property type="entry name" value="Glucocorticoid receptor-like (DNA-binding domain)"/>
    <property type="match status" value="1"/>
</dbReference>
<evidence type="ECO:0000256" key="1">
    <source>
        <dbReference type="ARBA" id="ARBA00022723"/>
    </source>
</evidence>
<comment type="caution">
    <text evidence="8">The sequence shown here is derived from an EMBL/GenBank/DDBJ whole genome shotgun (WGS) entry which is preliminary data.</text>
</comment>
<evidence type="ECO:0000256" key="3">
    <source>
        <dbReference type="ARBA" id="ARBA00022833"/>
    </source>
</evidence>
<keyword evidence="2 5" id="KW-0863">Zinc-finger</keyword>